<organism evidence="2 3">
    <name type="scientific">Rangifer tarandus platyrhynchus</name>
    <name type="common">Svalbard reindeer</name>
    <dbReference type="NCBI Taxonomy" id="3082113"/>
    <lineage>
        <taxon>Eukaryota</taxon>
        <taxon>Metazoa</taxon>
        <taxon>Chordata</taxon>
        <taxon>Craniata</taxon>
        <taxon>Vertebrata</taxon>
        <taxon>Euteleostomi</taxon>
        <taxon>Mammalia</taxon>
        <taxon>Eutheria</taxon>
        <taxon>Laurasiatheria</taxon>
        <taxon>Artiodactyla</taxon>
        <taxon>Ruminantia</taxon>
        <taxon>Pecora</taxon>
        <taxon>Cervidae</taxon>
        <taxon>Odocoileinae</taxon>
        <taxon>Rangifer</taxon>
    </lineage>
</organism>
<dbReference type="EMBL" id="OX459939">
    <property type="protein sequence ID" value="CAI9170060.1"/>
    <property type="molecule type" value="Genomic_DNA"/>
</dbReference>
<evidence type="ECO:0000313" key="2">
    <source>
        <dbReference type="EMBL" id="CAI9170060.1"/>
    </source>
</evidence>
<name>A0ABN8Z9G5_RANTA</name>
<dbReference type="Proteomes" id="UP001176941">
    <property type="component" value="Chromosome 3"/>
</dbReference>
<feature type="compositionally biased region" description="Basic and acidic residues" evidence="1">
    <location>
        <begin position="127"/>
        <end position="137"/>
    </location>
</feature>
<evidence type="ECO:0000313" key="3">
    <source>
        <dbReference type="Proteomes" id="UP001176941"/>
    </source>
</evidence>
<sequence length="201" mass="21267">MVQKQPSSLSSRSREPSPFLPSCVPHLDKHDLLGVPVPSLPSPKLPPEGAREHLSPTPPLPTAPPRLPTSLGSRISQPSFLAEAVEFKPYPLNCLPPPGFLSPLHTSLYSVFCSPKPKPPMQGPRHKGTENGVDRQKPIGTGPRSRVPLVEPRKQAIPSGAPRPRAGSPMLEPQCGAAPGTPMTGQGLPKAWAGAVAGQWA</sequence>
<gene>
    <name evidence="2" type="ORF">MRATA1EN1_LOCUS19022</name>
</gene>
<proteinExistence type="predicted"/>
<protein>
    <submittedName>
        <fullName evidence="2">Uncharacterized protein</fullName>
    </submittedName>
</protein>
<reference evidence="2" key="1">
    <citation type="submission" date="2023-04" db="EMBL/GenBank/DDBJ databases">
        <authorList>
            <consortium name="ELIXIR-Norway"/>
        </authorList>
    </citation>
    <scope>NUCLEOTIDE SEQUENCE [LARGE SCALE GENOMIC DNA]</scope>
</reference>
<feature type="region of interest" description="Disordered" evidence="1">
    <location>
        <begin position="115"/>
        <end position="201"/>
    </location>
</feature>
<feature type="compositionally biased region" description="Pro residues" evidence="1">
    <location>
        <begin position="56"/>
        <end position="67"/>
    </location>
</feature>
<evidence type="ECO:0000256" key="1">
    <source>
        <dbReference type="SAM" id="MobiDB-lite"/>
    </source>
</evidence>
<feature type="compositionally biased region" description="Low complexity" evidence="1">
    <location>
        <begin position="1"/>
        <end position="22"/>
    </location>
</feature>
<keyword evidence="3" id="KW-1185">Reference proteome</keyword>
<accession>A0ABN8Z9G5</accession>
<feature type="region of interest" description="Disordered" evidence="1">
    <location>
        <begin position="1"/>
        <end position="73"/>
    </location>
</feature>